<dbReference type="InterPro" id="IPR000531">
    <property type="entry name" value="Beta-barrel_TonB"/>
</dbReference>
<proteinExistence type="inferred from homology"/>
<evidence type="ECO:0000256" key="6">
    <source>
        <dbReference type="ARBA" id="ARBA00023077"/>
    </source>
</evidence>
<evidence type="ECO:0000256" key="3">
    <source>
        <dbReference type="ARBA" id="ARBA00022452"/>
    </source>
</evidence>
<dbReference type="InterPro" id="IPR039426">
    <property type="entry name" value="TonB-dep_rcpt-like"/>
</dbReference>
<evidence type="ECO:0000313" key="17">
    <source>
        <dbReference type="EMBL" id="EGL40288.1"/>
    </source>
</evidence>
<keyword evidence="8 17" id="KW-0675">Receptor</keyword>
<dbReference type="PANTHER" id="PTHR30069">
    <property type="entry name" value="TONB-DEPENDENT OUTER MEMBRANE RECEPTOR"/>
    <property type="match status" value="1"/>
</dbReference>
<feature type="domain" description="TonB-dependent receptor-like beta-barrel" evidence="15">
    <location>
        <begin position="523"/>
        <end position="1022"/>
    </location>
</feature>
<evidence type="ECO:0000256" key="5">
    <source>
        <dbReference type="ARBA" id="ARBA00022729"/>
    </source>
</evidence>
<dbReference type="PROSITE" id="PS52016">
    <property type="entry name" value="TONB_DEPENDENT_REC_3"/>
    <property type="match status" value="1"/>
</dbReference>
<evidence type="ECO:0000256" key="2">
    <source>
        <dbReference type="ARBA" id="ARBA00022448"/>
    </source>
</evidence>
<dbReference type="Gene3D" id="2.170.130.10">
    <property type="entry name" value="TonB-dependent receptor, plug domain"/>
    <property type="match status" value="1"/>
</dbReference>
<keyword evidence="2 10" id="KW-0813">Transport</keyword>
<keyword evidence="9 10" id="KW-0998">Cell outer membrane</keyword>
<evidence type="ECO:0000256" key="10">
    <source>
        <dbReference type="PROSITE-ProRule" id="PRU01360"/>
    </source>
</evidence>
<dbReference type="InterPro" id="IPR037066">
    <property type="entry name" value="Plug_dom_sf"/>
</dbReference>
<comment type="caution">
    <text evidence="17">The sequence shown here is derived from an EMBL/GenBank/DDBJ whole genome shotgun (WGS) entry which is preliminary data.</text>
</comment>
<keyword evidence="12" id="KW-0175">Coiled coil</keyword>
<feature type="signal peptide" evidence="14">
    <location>
        <begin position="1"/>
        <end position="31"/>
    </location>
</feature>
<evidence type="ECO:0000256" key="8">
    <source>
        <dbReference type="ARBA" id="ARBA00023170"/>
    </source>
</evidence>
<gene>
    <name evidence="17" type="ORF">HMPREF1039_0733</name>
</gene>
<dbReference type="Pfam" id="PF00593">
    <property type="entry name" value="TonB_dep_Rec_b-barrel"/>
    <property type="match status" value="1"/>
</dbReference>
<evidence type="ECO:0000256" key="9">
    <source>
        <dbReference type="ARBA" id="ARBA00023237"/>
    </source>
</evidence>
<accession>A0ABN0D030</accession>
<evidence type="ECO:0000256" key="4">
    <source>
        <dbReference type="ARBA" id="ARBA00022692"/>
    </source>
</evidence>
<keyword evidence="5 14" id="KW-0732">Signal</keyword>
<dbReference type="InterPro" id="IPR036942">
    <property type="entry name" value="Beta-barrel_TonB_sf"/>
</dbReference>
<keyword evidence="4 10" id="KW-0812">Transmembrane</keyword>
<evidence type="ECO:0000256" key="13">
    <source>
        <dbReference type="SAM" id="MobiDB-lite"/>
    </source>
</evidence>
<feature type="coiled-coil region" evidence="12">
    <location>
        <begin position="1294"/>
        <end position="1367"/>
    </location>
</feature>
<evidence type="ECO:0000256" key="1">
    <source>
        <dbReference type="ARBA" id="ARBA00004571"/>
    </source>
</evidence>
<feature type="region of interest" description="Disordered" evidence="13">
    <location>
        <begin position="538"/>
        <end position="558"/>
    </location>
</feature>
<feature type="chain" id="PRO_5046849019" evidence="14">
    <location>
        <begin position="32"/>
        <end position="1832"/>
    </location>
</feature>
<dbReference type="InterPro" id="IPR012910">
    <property type="entry name" value="Plug_dom"/>
</dbReference>
<evidence type="ECO:0000256" key="14">
    <source>
        <dbReference type="SAM" id="SignalP"/>
    </source>
</evidence>
<sequence length="1832" mass="208660">MNLLKGNTSRYAFLLSCAVLTWLTAPPAVHAATVSTKDVYVKATAAEEEAKFESQQKTIITKKDIEKKQAKSAEDIVFQETGVTRTVDSMGNVGVSIRGAEPRHTLILVDGQEALGGLAKYSGAGDELQRIGTENVDHIEIIQGAASAKYGSGAMGGVINVITTKPTKKAGLKFNVEGRRDRDTAQSTPGTNAYLRADSGKIGKISFALYGNKRDLLPIYSNRIRREVLATQEEADANAYEKNSLRFYGTNANAGISAHYDIDANHTLDTRADHYQESLERFIKRTTSYLEPQVHYKRDLKRNTGNIAYTGKNDTSDWKVEFNYTRTKETDITLTSDYGKSTYEGKNTLDAVDEVNHGEWKGEFTMNRQVNDKHLLSYGFGYAHEDGEGSRVKMAPETYLRSINPYDYDKSLYVHHGEASSKIHKHNLKIDKNGSLIWDKESEYYGYHGEEQPPYDESYKPEMTAKEERNMGVPDNWGEPIGNAAETKQMLAQNPDRYKAYSFVDTTKPWGYDTERKFLPQFTYEEWKQYLDPSFAGKGSSSHLTLTGGDGTNTDKERRSLFSRNPDAYYRYKAFNETLKNLETARQAYNKYIIDTEFGGNEKKYETYILNYVKKHNAFPENYKPTMKDYGTTYGNAKDLTDNYGTNDLKDYYALLYYGTTWNFPSAFMKANGKIFREEYNQNQNKQLVGKAALNKAHVFLQDTWQLNENTILYPIIRLDHTNLFGNNVSFTMGVTHTLGGNVHRRFKANVGTSYTAPGLGELYYCWEMFGPHVLKANPDGSGTARLGWYWQGNPDLKPEKGFNVDVSIEGENAKTYTKLTLFHNKIDNYLTLYNTGKLIDFNPEADESTILGIFKYFHAPDRIYSFKNIGRAEITGAELEIKHQFNTSLKGRIGYTWLHAINTSDPTMPRQLLDKPKHKINIGLDYENKKTGWSGSIWGEYYINMLDSNSVAGNKNTLTTERIKNPKQTGDSLFDKAKLHYDILDKKTVDMYQRKTYGIWNIMIQKKINKDSLVYFGIDNLFNHRDDDRAFSARTFRFGANFKLDLSAKQKLEDFIPKELKGKISPLLLAGFLDRPFDAGQTTAIRIFGDYRARMDSHLGENRPAVRVTESSSIDDGAVKALQNKADHGFSQRIRLGLHAKVAAHTHLTLVGSAAAVKETDTAQTAVDNRSINKVRIEKADITRHTAAWDVSLGRLNEKMGITGYWFNQSFDGARLLYTDKNSQFRVGFGDFSHSTGVTDSAYTHAEYDVFYRTPTVNELMGVHYEGGQLKLTESKETYGNKLNYYRQLANIRDAEASSLNQLKAEKQQAEDSANEWYKKYSERADKIGLNNAGKDPECIDYDAKMNKELAKAEELKTKIEQAEKELYPHDLSTRLEVVQRLQSLAKKTYSKELHTKKYFIETPELTASYTHKTHDEDTGQDYDDMENFTVPGYAKPNNTAPEDVAMRKKYEVSLDETRMLTDGKAYLQEWYQAHKTQLLTYYNSKIKELAESKAADNNHTNITIKQLTEKDLDDMHYVDKLYEENFTKTASYNSLFDGEHSSVIANYFKGIQAALTEGDGNSTLPREAFEKEIGRPILTKGNLLRRDTIAPIKRAIFFQYRRKATNRLGLTAWFFRSVGNQEQQYKIADYDLKDYDKMGHKIVDNRNDTHVFRKAVNVFAIGAKYQVTSLSSISFDFGINRSELGRYLNGNTKSEQYIDPSISDPNSSVYTSRFLMNGRTLGKNPKFFDIRFDFGRHDYRLPGSWSAFGDYKYFEHGAFFGGNGTEGLPDRYLDGVKSFTLGGAYVPRKNMLLEAYYTFDAQSTGKRDTLYGPEQFKLGNYTRLQLTYKF</sequence>
<dbReference type="PANTHER" id="PTHR30069:SF29">
    <property type="entry name" value="HEMOGLOBIN AND HEMOGLOBIN-HAPTOGLOBIN-BINDING PROTEIN 1-RELATED"/>
    <property type="match status" value="1"/>
</dbReference>
<evidence type="ECO:0000259" key="15">
    <source>
        <dbReference type="Pfam" id="PF00593"/>
    </source>
</evidence>
<dbReference type="Proteomes" id="UP000004018">
    <property type="component" value="Unassembled WGS sequence"/>
</dbReference>
<keyword evidence="3 10" id="KW-1134">Transmembrane beta strand</keyword>
<organism evidence="17 18">
    <name type="scientific">Megasphaera lornae</name>
    <dbReference type="NCBI Taxonomy" id="1000568"/>
    <lineage>
        <taxon>Bacteria</taxon>
        <taxon>Bacillati</taxon>
        <taxon>Bacillota</taxon>
        <taxon>Negativicutes</taxon>
        <taxon>Veillonellales</taxon>
        <taxon>Veillonellaceae</taxon>
        <taxon>Megasphaera</taxon>
    </lineage>
</organism>
<keyword evidence="18" id="KW-1185">Reference proteome</keyword>
<reference evidence="17 18" key="1">
    <citation type="submission" date="2011-04" db="EMBL/GenBank/DDBJ databases">
        <authorList>
            <person name="Harkins D.M."/>
            <person name="Madupu R."/>
            <person name="Durkin A.S."/>
            <person name="Torralba M."/>
            <person name="Methe B."/>
            <person name="Sutton G.G."/>
            <person name="Nelson K.E."/>
        </authorList>
    </citation>
    <scope>NUCLEOTIDE SEQUENCE [LARGE SCALE GENOMIC DNA]</scope>
    <source>
        <strain evidence="17 18">UPII 199-6</strain>
    </source>
</reference>
<dbReference type="SUPFAM" id="SSF56935">
    <property type="entry name" value="Porins"/>
    <property type="match status" value="2"/>
</dbReference>
<dbReference type="Pfam" id="PF07715">
    <property type="entry name" value="Plug"/>
    <property type="match status" value="1"/>
</dbReference>
<keyword evidence="6 11" id="KW-0798">TonB box</keyword>
<keyword evidence="7 10" id="KW-0472">Membrane</keyword>
<name>A0ABN0D030_9FIRM</name>
<evidence type="ECO:0000259" key="16">
    <source>
        <dbReference type="Pfam" id="PF07715"/>
    </source>
</evidence>
<evidence type="ECO:0000313" key="18">
    <source>
        <dbReference type="Proteomes" id="UP000004018"/>
    </source>
</evidence>
<comment type="similarity">
    <text evidence="10 11">Belongs to the TonB-dependent receptor family.</text>
</comment>
<comment type="subcellular location">
    <subcellularLocation>
        <location evidence="1 10">Cell outer membrane</location>
        <topology evidence="1 10">Multi-pass membrane protein</topology>
    </subcellularLocation>
</comment>
<protein>
    <submittedName>
        <fullName evidence="17">TonB-dependent receptor plug domain protein</fullName>
    </submittedName>
</protein>
<dbReference type="Gene3D" id="2.40.170.20">
    <property type="entry name" value="TonB-dependent receptor, beta-barrel domain"/>
    <property type="match status" value="2"/>
</dbReference>
<feature type="domain" description="TonB-dependent receptor plug" evidence="16">
    <location>
        <begin position="55"/>
        <end position="158"/>
    </location>
</feature>
<evidence type="ECO:0000256" key="11">
    <source>
        <dbReference type="RuleBase" id="RU003357"/>
    </source>
</evidence>
<evidence type="ECO:0000256" key="7">
    <source>
        <dbReference type="ARBA" id="ARBA00023136"/>
    </source>
</evidence>
<dbReference type="RefSeq" id="WP_007391151.1">
    <property type="nucleotide sequence ID" value="NZ_AFIJ01000029.1"/>
</dbReference>
<dbReference type="EMBL" id="AFIJ01000029">
    <property type="protein sequence ID" value="EGL40288.1"/>
    <property type="molecule type" value="Genomic_DNA"/>
</dbReference>
<evidence type="ECO:0000256" key="12">
    <source>
        <dbReference type="SAM" id="Coils"/>
    </source>
</evidence>